<keyword evidence="3 7" id="KW-0489">Methyltransferase</keyword>
<evidence type="ECO:0000313" key="11">
    <source>
        <dbReference type="Proteomes" id="UP000298773"/>
    </source>
</evidence>
<feature type="binding site" evidence="7 8">
    <location>
        <position position="90"/>
    </location>
    <ligand>
        <name>S-adenosyl-L-methionine</name>
        <dbReference type="ChEBI" id="CHEBI:59789"/>
    </ligand>
</feature>
<evidence type="ECO:0000256" key="6">
    <source>
        <dbReference type="ARBA" id="ARBA00022884"/>
    </source>
</evidence>
<evidence type="ECO:0000256" key="1">
    <source>
        <dbReference type="ARBA" id="ARBA00022490"/>
    </source>
</evidence>
<dbReference type="Proteomes" id="UP000298773">
    <property type="component" value="Chromosome"/>
</dbReference>
<reference evidence="10 11" key="2">
    <citation type="submission" date="2019-05" db="EMBL/GenBank/DDBJ databases">
        <title>Genome evolution of the obligate endosymbiont Buchnera aphidicola.</title>
        <authorList>
            <person name="Moran N.A."/>
        </authorList>
    </citation>
    <scope>NUCLEOTIDE SEQUENCE [LARGE SCALE GENOMIC DNA]</scope>
    <source>
        <strain evidence="10 11">Hta</strain>
    </source>
</reference>
<dbReference type="PROSITE" id="PS51689">
    <property type="entry name" value="SAM_RNA_A_N6_MT"/>
    <property type="match status" value="1"/>
</dbReference>
<dbReference type="HAMAP" id="MF_00607">
    <property type="entry name" value="16SrRNA_methyltr_A"/>
    <property type="match status" value="1"/>
</dbReference>
<keyword evidence="6 7" id="KW-0694">RNA-binding</keyword>
<evidence type="ECO:0000256" key="7">
    <source>
        <dbReference type="HAMAP-Rule" id="MF_00607"/>
    </source>
</evidence>
<dbReference type="GO" id="GO:0005829">
    <property type="term" value="C:cytosol"/>
    <property type="evidence" value="ECO:0007669"/>
    <property type="project" value="TreeGrafter"/>
</dbReference>
<name>A0A4D6Y524_9GAMM</name>
<dbReference type="EMBL" id="CP034873">
    <property type="protein sequence ID" value="QCI21458.1"/>
    <property type="molecule type" value="Genomic_DNA"/>
</dbReference>
<comment type="similarity">
    <text evidence="7">Belongs to the class I-like SAM-binding methyltransferase superfamily. rRNA adenine N(6)-methyltransferase family. RsmA subfamily.</text>
</comment>
<dbReference type="GO" id="GO:0052908">
    <property type="term" value="F:16S rRNA (adenine(1518)-N(6)/adenine(1519)-N(6))-dimethyltransferase activity"/>
    <property type="evidence" value="ECO:0007669"/>
    <property type="project" value="UniProtKB-EC"/>
</dbReference>
<dbReference type="GO" id="GO:0003723">
    <property type="term" value="F:RNA binding"/>
    <property type="evidence" value="ECO:0007669"/>
    <property type="project" value="UniProtKB-UniRule"/>
</dbReference>
<keyword evidence="2 7" id="KW-0698">rRNA processing</keyword>
<keyword evidence="5 7" id="KW-0949">S-adenosyl-L-methionine</keyword>
<gene>
    <name evidence="7 10" type="primary">rsmA</name>
    <name evidence="7" type="synonym">ksgA</name>
    <name evidence="10" type="ORF">D9V69_00695</name>
</gene>
<dbReference type="OrthoDB" id="9814755at2"/>
<dbReference type="InterPro" id="IPR011530">
    <property type="entry name" value="rRNA_adenine_dimethylase"/>
</dbReference>
<sequence length="270" mass="31335">MIIKNISKHYPRKKYGQHFLVNDTIIDAIIKKINPNKKETLVEIGPGLGALTKPISILVEKLTVIEIDCKILNFLKNNSYYSKLVVFCDDVLRFNFLDLFNESNQLLRIFGNLPYNISTVLILFLFKQIAIIQDMHFMLQKEVAERLVANPGNKAYGRLSIIAQYYCNNKILLNVNAENFWPIPKVDSVFVNLIPHIHAPYFVYDINVLSNITKIAFQNRRKIVRHSLKSLFSEKNLIQLSIDPKCRAENISVLQYCQLSNFLYQKLKKN</sequence>
<dbReference type="PANTHER" id="PTHR11727">
    <property type="entry name" value="DIMETHYLADENOSINE TRANSFERASE"/>
    <property type="match status" value="1"/>
</dbReference>
<keyword evidence="1 7" id="KW-0963">Cytoplasm</keyword>
<dbReference type="EC" id="2.1.1.182" evidence="7"/>
<evidence type="ECO:0000256" key="5">
    <source>
        <dbReference type="ARBA" id="ARBA00022691"/>
    </source>
</evidence>
<reference evidence="10 11" key="1">
    <citation type="submission" date="2018-12" db="EMBL/GenBank/DDBJ databases">
        <authorList>
            <person name="Chong R.A."/>
        </authorList>
    </citation>
    <scope>NUCLEOTIDE SEQUENCE [LARGE SCALE GENOMIC DNA]</scope>
    <source>
        <strain evidence="10 11">Hta</strain>
    </source>
</reference>
<dbReference type="InterPro" id="IPR020596">
    <property type="entry name" value="rRNA_Ade_Mease_Trfase_CS"/>
</dbReference>
<comment type="subcellular location">
    <subcellularLocation>
        <location evidence="7">Cytoplasm</location>
    </subcellularLocation>
</comment>
<comment type="function">
    <text evidence="7">Specifically dimethylates two adjacent adenosines (A1518 and A1519) in the loop of a conserved hairpin near the 3'-end of 16S rRNA in the 30S particle. May play a critical role in biogenesis of 30S subunits.</text>
</comment>
<evidence type="ECO:0000256" key="8">
    <source>
        <dbReference type="PROSITE-ProRule" id="PRU01026"/>
    </source>
</evidence>
<dbReference type="NCBIfam" id="TIGR00755">
    <property type="entry name" value="ksgA"/>
    <property type="match status" value="1"/>
</dbReference>
<dbReference type="FunFam" id="1.10.8.100:FF:000001">
    <property type="entry name" value="Ribosomal RNA small subunit methyltransferase A"/>
    <property type="match status" value="1"/>
</dbReference>
<feature type="domain" description="Ribosomal RNA adenine methylase transferase N-terminal" evidence="9">
    <location>
        <begin position="25"/>
        <end position="197"/>
    </location>
</feature>
<dbReference type="SMART" id="SM00650">
    <property type="entry name" value="rADc"/>
    <property type="match status" value="1"/>
</dbReference>
<dbReference type="InterPro" id="IPR023165">
    <property type="entry name" value="rRNA_Ade_diMease-like_C"/>
</dbReference>
<dbReference type="AlphaFoldDB" id="A0A4D6Y524"/>
<dbReference type="Gene3D" id="1.10.8.100">
    <property type="entry name" value="Ribosomal RNA adenine dimethylase-like, domain 2"/>
    <property type="match status" value="1"/>
</dbReference>
<organism evidence="10 11">
    <name type="scientific">Buchnera aphidicola</name>
    <name type="common">Hyadaphis tataricae</name>
    <dbReference type="NCBI Taxonomy" id="1241859"/>
    <lineage>
        <taxon>Bacteria</taxon>
        <taxon>Pseudomonadati</taxon>
        <taxon>Pseudomonadota</taxon>
        <taxon>Gammaproteobacteria</taxon>
        <taxon>Enterobacterales</taxon>
        <taxon>Erwiniaceae</taxon>
        <taxon>Buchnera</taxon>
    </lineage>
</organism>
<dbReference type="InterPro" id="IPR029063">
    <property type="entry name" value="SAM-dependent_MTases_sf"/>
</dbReference>
<proteinExistence type="inferred from homology"/>
<comment type="catalytic activity">
    <reaction evidence="7">
        <text>adenosine(1518)/adenosine(1519) in 16S rRNA + 4 S-adenosyl-L-methionine = N(6)-dimethyladenosine(1518)/N(6)-dimethyladenosine(1519) in 16S rRNA + 4 S-adenosyl-L-homocysteine + 4 H(+)</text>
        <dbReference type="Rhea" id="RHEA:19609"/>
        <dbReference type="Rhea" id="RHEA-COMP:10232"/>
        <dbReference type="Rhea" id="RHEA-COMP:10233"/>
        <dbReference type="ChEBI" id="CHEBI:15378"/>
        <dbReference type="ChEBI" id="CHEBI:57856"/>
        <dbReference type="ChEBI" id="CHEBI:59789"/>
        <dbReference type="ChEBI" id="CHEBI:74411"/>
        <dbReference type="ChEBI" id="CHEBI:74493"/>
        <dbReference type="EC" id="2.1.1.182"/>
    </reaction>
</comment>
<feature type="binding site" evidence="7 8">
    <location>
        <position position="18"/>
    </location>
    <ligand>
        <name>S-adenosyl-L-methionine</name>
        <dbReference type="ChEBI" id="CHEBI:59789"/>
    </ligand>
</feature>
<evidence type="ECO:0000256" key="3">
    <source>
        <dbReference type="ARBA" id="ARBA00022603"/>
    </source>
</evidence>
<feature type="binding site" evidence="7 8">
    <location>
        <position position="20"/>
    </location>
    <ligand>
        <name>S-adenosyl-L-methionine</name>
        <dbReference type="ChEBI" id="CHEBI:59789"/>
    </ligand>
</feature>
<dbReference type="SUPFAM" id="SSF53335">
    <property type="entry name" value="S-adenosyl-L-methionine-dependent methyltransferases"/>
    <property type="match status" value="1"/>
</dbReference>
<protein>
    <recommendedName>
        <fullName evidence="7">Ribosomal RNA small subunit methyltransferase A</fullName>
        <ecNumber evidence="7">2.1.1.182</ecNumber>
    </recommendedName>
    <alternativeName>
        <fullName evidence="7">16S rRNA (adenine(1518)-N(6)/adenine(1519)-N(6))-dimethyltransferase</fullName>
    </alternativeName>
    <alternativeName>
        <fullName evidence="7">16S rRNA dimethyladenosine transferase</fullName>
    </alternativeName>
    <alternativeName>
        <fullName evidence="7">16S rRNA dimethylase</fullName>
    </alternativeName>
    <alternativeName>
        <fullName evidence="7">S-adenosylmethionine-6-N', N'-adenosyl(rRNA) dimethyltransferase</fullName>
    </alternativeName>
</protein>
<dbReference type="InterPro" id="IPR001737">
    <property type="entry name" value="KsgA/Erm"/>
</dbReference>
<evidence type="ECO:0000256" key="2">
    <source>
        <dbReference type="ARBA" id="ARBA00022552"/>
    </source>
</evidence>
<feature type="binding site" evidence="7 8">
    <location>
        <position position="66"/>
    </location>
    <ligand>
        <name>S-adenosyl-L-methionine</name>
        <dbReference type="ChEBI" id="CHEBI:59789"/>
    </ligand>
</feature>
<dbReference type="Pfam" id="PF00398">
    <property type="entry name" value="RrnaAD"/>
    <property type="match status" value="1"/>
</dbReference>
<keyword evidence="4 7" id="KW-0808">Transferase</keyword>
<evidence type="ECO:0000256" key="4">
    <source>
        <dbReference type="ARBA" id="ARBA00022679"/>
    </source>
</evidence>
<evidence type="ECO:0000259" key="9">
    <source>
        <dbReference type="SMART" id="SM00650"/>
    </source>
</evidence>
<dbReference type="InterPro" id="IPR020598">
    <property type="entry name" value="rRNA_Ade_methylase_Trfase_N"/>
</dbReference>
<dbReference type="PROSITE" id="PS01131">
    <property type="entry name" value="RRNA_A_DIMETH"/>
    <property type="match status" value="1"/>
</dbReference>
<dbReference type="Gene3D" id="3.40.50.150">
    <property type="entry name" value="Vaccinia Virus protein VP39"/>
    <property type="match status" value="1"/>
</dbReference>
<dbReference type="PANTHER" id="PTHR11727:SF7">
    <property type="entry name" value="DIMETHYLADENOSINE TRANSFERASE-RELATED"/>
    <property type="match status" value="1"/>
</dbReference>
<accession>A0A4D6Y524</accession>
<feature type="binding site" evidence="7 8">
    <location>
        <position position="45"/>
    </location>
    <ligand>
        <name>S-adenosyl-L-methionine</name>
        <dbReference type="ChEBI" id="CHEBI:59789"/>
    </ligand>
</feature>
<feature type="binding site" evidence="7 8">
    <location>
        <position position="112"/>
    </location>
    <ligand>
        <name>S-adenosyl-L-methionine</name>
        <dbReference type="ChEBI" id="CHEBI:59789"/>
    </ligand>
</feature>
<evidence type="ECO:0000313" key="10">
    <source>
        <dbReference type="EMBL" id="QCI21458.1"/>
    </source>
</evidence>